<dbReference type="KEGG" id="camu:CA2015_3476"/>
<keyword evidence="2" id="KW-1185">Reference proteome</keyword>
<dbReference type="Proteomes" id="UP000036520">
    <property type="component" value="Chromosome"/>
</dbReference>
<organism evidence="1 2">
    <name type="scientific">Cyclobacterium amurskyense</name>
    <dbReference type="NCBI Taxonomy" id="320787"/>
    <lineage>
        <taxon>Bacteria</taxon>
        <taxon>Pseudomonadati</taxon>
        <taxon>Bacteroidota</taxon>
        <taxon>Cytophagia</taxon>
        <taxon>Cytophagales</taxon>
        <taxon>Cyclobacteriaceae</taxon>
        <taxon>Cyclobacterium</taxon>
    </lineage>
</organism>
<dbReference type="EMBL" id="CP012040">
    <property type="protein sequence ID" value="AKP52862.1"/>
    <property type="molecule type" value="Genomic_DNA"/>
</dbReference>
<dbReference type="AlphaFoldDB" id="A0A0H4PWW6"/>
<evidence type="ECO:0000313" key="1">
    <source>
        <dbReference type="EMBL" id="AKP52862.1"/>
    </source>
</evidence>
<gene>
    <name evidence="1" type="ORF">CA2015_3476</name>
</gene>
<name>A0A0H4PWW6_9BACT</name>
<evidence type="ECO:0000313" key="2">
    <source>
        <dbReference type="Proteomes" id="UP000036520"/>
    </source>
</evidence>
<proteinExistence type="predicted"/>
<sequence>MKHLYQIIIIVSCTSKDIYHESLLMSDIVLLDNREELEDNISEIKRLNLTVDLNQFKSTDSLIDTLKRKFCGETFFIPVPEISDLTYLPIYYPDCGPIINISADHVQDIRTLEDIYEGTKEFKLLFIYLDHFSIEELKEVFKKIVVDYKQSVDDYVVKNNLNLTYNNLQEISQLCPFSIWVSIKE</sequence>
<reference evidence="1 2" key="1">
    <citation type="submission" date="2015-07" db="EMBL/GenBank/DDBJ databases">
        <authorList>
            <person name="Kim K.M."/>
        </authorList>
    </citation>
    <scope>NUCLEOTIDE SEQUENCE [LARGE SCALE GENOMIC DNA]</scope>
    <source>
        <strain evidence="1 2">KCTC 12363</strain>
    </source>
</reference>
<protein>
    <submittedName>
        <fullName evidence="1">Uncharacterized protein</fullName>
    </submittedName>
</protein>
<dbReference type="RefSeq" id="WP_157470524.1">
    <property type="nucleotide sequence ID" value="NZ_CP012040.1"/>
</dbReference>
<accession>A0A0H4PWW6</accession>